<gene>
    <name evidence="3" type="ORF">AUJ73_02860</name>
</gene>
<feature type="domain" description="Cupin type-2" evidence="2">
    <location>
        <begin position="49"/>
        <end position="114"/>
    </location>
</feature>
<keyword evidence="1" id="KW-0479">Metal-binding</keyword>
<dbReference type="STRING" id="1805209.AUJ73_02860"/>
<sequence>MQKKSYAKIPFLPASHENKTYPGVLKKILFTHKDFLENGHVRMINWAFLPIGSSFTAHYHEDMEEVFIITTGKVKLCVENKQFILKSGDSILIPAKSVHQMINFGQKDVNYIVIGISKKGIGNTVSVTNYKYYHAKIR</sequence>
<evidence type="ECO:0000256" key="1">
    <source>
        <dbReference type="ARBA" id="ARBA00022723"/>
    </source>
</evidence>
<evidence type="ECO:0000313" key="3">
    <source>
        <dbReference type="EMBL" id="OIO13928.1"/>
    </source>
</evidence>
<evidence type="ECO:0000313" key="4">
    <source>
        <dbReference type="Proteomes" id="UP000183120"/>
    </source>
</evidence>
<dbReference type="Gene3D" id="2.60.120.10">
    <property type="entry name" value="Jelly Rolls"/>
    <property type="match status" value="1"/>
</dbReference>
<dbReference type="PANTHER" id="PTHR35848">
    <property type="entry name" value="OXALATE-BINDING PROTEIN"/>
    <property type="match status" value="1"/>
</dbReference>
<reference evidence="3 4" key="1">
    <citation type="journal article" date="2016" name="Environ. Microbiol.">
        <title>Genomic resolution of a cold subsurface aquifer community provides metabolic insights for novel microbes adapted to high CO concentrations.</title>
        <authorList>
            <person name="Probst A.J."/>
            <person name="Castelle C.J."/>
            <person name="Singh A."/>
            <person name="Brown C.T."/>
            <person name="Anantharaman K."/>
            <person name="Sharon I."/>
            <person name="Hug L.A."/>
            <person name="Burstein D."/>
            <person name="Emerson J.B."/>
            <person name="Thomas B.C."/>
            <person name="Banfield J.F."/>
        </authorList>
    </citation>
    <scope>NUCLEOTIDE SEQUENCE [LARGE SCALE GENOMIC DNA]</scope>
    <source>
        <strain evidence="3">CG1_02_37_22</strain>
    </source>
</reference>
<dbReference type="InterPro" id="IPR013096">
    <property type="entry name" value="Cupin_2"/>
</dbReference>
<dbReference type="SUPFAM" id="SSF51182">
    <property type="entry name" value="RmlC-like cupins"/>
    <property type="match status" value="1"/>
</dbReference>
<dbReference type="InterPro" id="IPR011051">
    <property type="entry name" value="RmlC_Cupin_sf"/>
</dbReference>
<dbReference type="EMBL" id="MNUY01000046">
    <property type="protein sequence ID" value="OIO13928.1"/>
    <property type="molecule type" value="Genomic_DNA"/>
</dbReference>
<name>A0A1J4TQI2_9BACT</name>
<organism evidence="3 4">
    <name type="scientific">Candidatus Gottesmanbacteria bacterium CG1_02_37_22</name>
    <dbReference type="NCBI Taxonomy" id="1805209"/>
    <lineage>
        <taxon>Bacteria</taxon>
        <taxon>Candidatus Gottesmaniibacteriota</taxon>
    </lineage>
</organism>
<dbReference type="GO" id="GO:0046872">
    <property type="term" value="F:metal ion binding"/>
    <property type="evidence" value="ECO:0007669"/>
    <property type="project" value="UniProtKB-KW"/>
</dbReference>
<protein>
    <recommendedName>
        <fullName evidence="2">Cupin type-2 domain-containing protein</fullName>
    </recommendedName>
</protein>
<dbReference type="InterPro" id="IPR014710">
    <property type="entry name" value="RmlC-like_jellyroll"/>
</dbReference>
<dbReference type="AlphaFoldDB" id="A0A1J4TQI2"/>
<dbReference type="PANTHER" id="PTHR35848:SF6">
    <property type="entry name" value="CUPIN TYPE-2 DOMAIN-CONTAINING PROTEIN"/>
    <property type="match status" value="1"/>
</dbReference>
<proteinExistence type="predicted"/>
<dbReference type="Pfam" id="PF07883">
    <property type="entry name" value="Cupin_2"/>
    <property type="match status" value="1"/>
</dbReference>
<dbReference type="Proteomes" id="UP000183120">
    <property type="component" value="Unassembled WGS sequence"/>
</dbReference>
<evidence type="ECO:0000259" key="2">
    <source>
        <dbReference type="Pfam" id="PF07883"/>
    </source>
</evidence>
<dbReference type="InterPro" id="IPR051610">
    <property type="entry name" value="GPI/OXD"/>
</dbReference>
<accession>A0A1J4TQI2</accession>
<comment type="caution">
    <text evidence="3">The sequence shown here is derived from an EMBL/GenBank/DDBJ whole genome shotgun (WGS) entry which is preliminary data.</text>
</comment>